<organism evidence="1 2">
    <name type="scientific">Dunaliella salina</name>
    <name type="common">Green alga</name>
    <name type="synonym">Protococcus salinus</name>
    <dbReference type="NCBI Taxonomy" id="3046"/>
    <lineage>
        <taxon>Eukaryota</taxon>
        <taxon>Viridiplantae</taxon>
        <taxon>Chlorophyta</taxon>
        <taxon>core chlorophytes</taxon>
        <taxon>Chlorophyceae</taxon>
        <taxon>CS clade</taxon>
        <taxon>Chlamydomonadales</taxon>
        <taxon>Dunaliellaceae</taxon>
        <taxon>Dunaliella</taxon>
    </lineage>
</organism>
<reference evidence="1" key="1">
    <citation type="submission" date="2017-08" db="EMBL/GenBank/DDBJ databases">
        <authorList>
            <person name="Polle J.E."/>
            <person name="Barry K."/>
            <person name="Cushman J."/>
            <person name="Schmutz J."/>
            <person name="Tran D."/>
            <person name="Hathwaick L.T."/>
            <person name="Yim W.C."/>
            <person name="Jenkins J."/>
            <person name="Mckie-Krisberg Z.M."/>
            <person name="Prochnik S."/>
            <person name="Lindquist E."/>
            <person name="Dockter R.B."/>
            <person name="Adam C."/>
            <person name="Molina H."/>
            <person name="Bunkerborg J."/>
            <person name="Jin E."/>
            <person name="Buchheim M."/>
            <person name="Magnuson J."/>
        </authorList>
    </citation>
    <scope>NUCLEOTIDE SEQUENCE</scope>
    <source>
        <strain evidence="1">CCAP 19/18</strain>
    </source>
</reference>
<dbReference type="Proteomes" id="UP000815325">
    <property type="component" value="Unassembled WGS sequence"/>
</dbReference>
<keyword evidence="2" id="KW-1185">Reference proteome</keyword>
<gene>
    <name evidence="1" type="ORF">DUNSADRAFT_8419</name>
</gene>
<sequence>MLPWHTHALCILNSFLRSKTCGIQSSFPHAWELLHFIAPSFITSQVYICSARCPLKNSCTSRLFRLVLPVLRSYGIIFSTFCLFTPSQFFPLNTCLLLLRFILFISLKKILAAPFVHSNGMEFHFIGKKILAAPFVHSNGMEFPFIE</sequence>
<accession>A0ABQ7GJK1</accession>
<protein>
    <recommendedName>
        <fullName evidence="3">Encoded protein</fullName>
    </recommendedName>
</protein>
<evidence type="ECO:0000313" key="2">
    <source>
        <dbReference type="Proteomes" id="UP000815325"/>
    </source>
</evidence>
<dbReference type="EMBL" id="MU069738">
    <property type="protein sequence ID" value="KAF5834778.1"/>
    <property type="molecule type" value="Genomic_DNA"/>
</dbReference>
<proteinExistence type="predicted"/>
<evidence type="ECO:0008006" key="3">
    <source>
        <dbReference type="Google" id="ProtNLM"/>
    </source>
</evidence>
<name>A0ABQ7GJK1_DUNSA</name>
<evidence type="ECO:0000313" key="1">
    <source>
        <dbReference type="EMBL" id="KAF5834778.1"/>
    </source>
</evidence>
<comment type="caution">
    <text evidence="1">The sequence shown here is derived from an EMBL/GenBank/DDBJ whole genome shotgun (WGS) entry which is preliminary data.</text>
</comment>